<sequence length="120" mass="13685">MNKVFQCKRTYNKKGGNCNQHENEDEVQTQEISSGPIRMITYREEAESGSESADEAPQPRRQRRRRARKKDGGAFELAAPSRDVITGWIAEAWRNLTTTTIVGVLVLSTTRDLFKTQRLT</sequence>
<dbReference type="EMBL" id="JH159162">
    <property type="protein sequence ID" value="EGZ07676.1"/>
    <property type="molecule type" value="Genomic_DNA"/>
</dbReference>
<accession>G5AAP7</accession>
<dbReference type="Proteomes" id="UP000002640">
    <property type="component" value="Unassembled WGS sequence"/>
</dbReference>
<organism evidence="2 3">
    <name type="scientific">Phytophthora sojae (strain P6497)</name>
    <name type="common">Soybean stem and root rot agent</name>
    <name type="synonym">Phytophthora megasperma f. sp. glycines</name>
    <dbReference type="NCBI Taxonomy" id="1094619"/>
    <lineage>
        <taxon>Eukaryota</taxon>
        <taxon>Sar</taxon>
        <taxon>Stramenopiles</taxon>
        <taxon>Oomycota</taxon>
        <taxon>Peronosporomycetes</taxon>
        <taxon>Peronosporales</taxon>
        <taxon>Peronosporaceae</taxon>
        <taxon>Phytophthora</taxon>
    </lineage>
</organism>
<evidence type="ECO:0000256" key="1">
    <source>
        <dbReference type="SAM" id="MobiDB-lite"/>
    </source>
</evidence>
<evidence type="ECO:0000313" key="3">
    <source>
        <dbReference type="Proteomes" id="UP000002640"/>
    </source>
</evidence>
<gene>
    <name evidence="2" type="ORF">PHYSODRAFT_288934</name>
</gene>
<proteinExistence type="predicted"/>
<protein>
    <submittedName>
        <fullName evidence="2">Uncharacterized protein</fullName>
    </submittedName>
</protein>
<reference evidence="2 3" key="1">
    <citation type="journal article" date="2006" name="Science">
        <title>Phytophthora genome sequences uncover evolutionary origins and mechanisms of pathogenesis.</title>
        <authorList>
            <person name="Tyler B.M."/>
            <person name="Tripathy S."/>
            <person name="Zhang X."/>
            <person name="Dehal P."/>
            <person name="Jiang R.H."/>
            <person name="Aerts A."/>
            <person name="Arredondo F.D."/>
            <person name="Baxter L."/>
            <person name="Bensasson D."/>
            <person name="Beynon J.L."/>
            <person name="Chapman J."/>
            <person name="Damasceno C.M."/>
            <person name="Dorrance A.E."/>
            <person name="Dou D."/>
            <person name="Dickerman A.W."/>
            <person name="Dubchak I.L."/>
            <person name="Garbelotto M."/>
            <person name="Gijzen M."/>
            <person name="Gordon S.G."/>
            <person name="Govers F."/>
            <person name="Grunwald N.J."/>
            <person name="Huang W."/>
            <person name="Ivors K.L."/>
            <person name="Jones R.W."/>
            <person name="Kamoun S."/>
            <person name="Krampis K."/>
            <person name="Lamour K.H."/>
            <person name="Lee M.K."/>
            <person name="McDonald W.H."/>
            <person name="Medina M."/>
            <person name="Meijer H.J."/>
            <person name="Nordberg E.K."/>
            <person name="Maclean D.J."/>
            <person name="Ospina-Giraldo M.D."/>
            <person name="Morris P.F."/>
            <person name="Phuntumart V."/>
            <person name="Putnam N.H."/>
            <person name="Rash S."/>
            <person name="Rose J.K."/>
            <person name="Sakihama Y."/>
            <person name="Salamov A.A."/>
            <person name="Savidor A."/>
            <person name="Scheuring C.F."/>
            <person name="Smith B.M."/>
            <person name="Sobral B.W."/>
            <person name="Terry A."/>
            <person name="Torto-Alalibo T.A."/>
            <person name="Win J."/>
            <person name="Xu Z."/>
            <person name="Zhang H."/>
            <person name="Grigoriev I.V."/>
            <person name="Rokhsar D.S."/>
            <person name="Boore J.L."/>
        </authorList>
    </citation>
    <scope>NUCLEOTIDE SEQUENCE [LARGE SCALE GENOMIC DNA]</scope>
    <source>
        <strain evidence="2 3">P6497</strain>
    </source>
</reference>
<dbReference type="RefSeq" id="XP_009537242.1">
    <property type="nucleotide sequence ID" value="XM_009538947.1"/>
</dbReference>
<dbReference type="AlphaFoldDB" id="G5AAP7"/>
<dbReference type="InParanoid" id="G5AAP7"/>
<name>G5AAP7_PHYSP</name>
<feature type="compositionally biased region" description="Basic residues" evidence="1">
    <location>
        <begin position="60"/>
        <end position="69"/>
    </location>
</feature>
<feature type="region of interest" description="Disordered" evidence="1">
    <location>
        <begin position="1"/>
        <end position="74"/>
    </location>
</feature>
<keyword evidence="3" id="KW-1185">Reference proteome</keyword>
<dbReference type="GeneID" id="20640754"/>
<evidence type="ECO:0000313" key="2">
    <source>
        <dbReference type="EMBL" id="EGZ07676.1"/>
    </source>
</evidence>
<dbReference type="KEGG" id="psoj:PHYSODRAFT_288934"/>